<protein>
    <recommendedName>
        <fullName evidence="4">Lipoprotein</fullName>
    </recommendedName>
</protein>
<dbReference type="EMBL" id="LR214972">
    <property type="protein sequence ID" value="VEU62482.1"/>
    <property type="molecule type" value="Genomic_DNA"/>
</dbReference>
<feature type="compositionally biased region" description="Basic and acidic residues" evidence="1">
    <location>
        <begin position="267"/>
        <end position="279"/>
    </location>
</feature>
<dbReference type="AlphaFoldDB" id="A0A449AC92"/>
<proteinExistence type="predicted"/>
<sequence>MKWRKFTLLTTVTSFSTLTVVSCGSSKEDEEFEKYFNTFFGENSNLISKEQKEEMRKAYKQAISNPEVKKNFDTLKNILNNTNEINTTNIKQNEINNYINDHTIILSLTVNTVSVNDERRLNAAINAYNNLSNEVKAELKYQKSLLDKLANKTASLKKDSEIQTKVNNFKRVYSIILAKNEWNITINDESRITPALKAYNLLSYEIKAKLRIEKILLDKLAAKIRSLKQEQTTNQNTNDPGNESDQRTLPTDDVNAGTQTQQQEPDQDSRTTFGEKEESLSTATTYDNQFIKINYDNFDVQTHRLDYNSLQNSSSKWSSYNINNELSNNGYKELVSGF</sequence>
<accession>A0A449AC92</accession>
<reference evidence="2 3" key="1">
    <citation type="submission" date="2019-01" db="EMBL/GenBank/DDBJ databases">
        <authorList>
            <consortium name="Pathogen Informatics"/>
        </authorList>
    </citation>
    <scope>NUCLEOTIDE SEQUENCE [LARGE SCALE GENOMIC DNA]</scope>
    <source>
        <strain evidence="2 3">NCTC10118</strain>
    </source>
</reference>
<evidence type="ECO:0000313" key="3">
    <source>
        <dbReference type="Proteomes" id="UP000289952"/>
    </source>
</evidence>
<feature type="compositionally biased region" description="Polar residues" evidence="1">
    <location>
        <begin position="231"/>
        <end position="249"/>
    </location>
</feature>
<dbReference type="RefSeq" id="WP_129620848.1">
    <property type="nucleotide sequence ID" value="NZ_LR214972.1"/>
</dbReference>
<keyword evidence="3" id="KW-1185">Reference proteome</keyword>
<dbReference type="PROSITE" id="PS51257">
    <property type="entry name" value="PROKAR_LIPOPROTEIN"/>
    <property type="match status" value="1"/>
</dbReference>
<organism evidence="2 3">
    <name type="scientific">Mycoplasmopsis bovirhinis</name>
    <dbReference type="NCBI Taxonomy" id="29553"/>
    <lineage>
        <taxon>Bacteria</taxon>
        <taxon>Bacillati</taxon>
        <taxon>Mycoplasmatota</taxon>
        <taxon>Mycoplasmoidales</taxon>
        <taxon>Metamycoplasmataceae</taxon>
        <taxon>Mycoplasmopsis</taxon>
    </lineage>
</organism>
<feature type="region of interest" description="Disordered" evidence="1">
    <location>
        <begin position="231"/>
        <end position="281"/>
    </location>
</feature>
<gene>
    <name evidence="2" type="ORF">NCTC10118_00029</name>
</gene>
<evidence type="ECO:0000256" key="1">
    <source>
        <dbReference type="SAM" id="MobiDB-lite"/>
    </source>
</evidence>
<evidence type="ECO:0000313" key="2">
    <source>
        <dbReference type="EMBL" id="VEU62482.1"/>
    </source>
</evidence>
<evidence type="ECO:0008006" key="4">
    <source>
        <dbReference type="Google" id="ProtNLM"/>
    </source>
</evidence>
<name>A0A449AC92_9BACT</name>
<dbReference type="Proteomes" id="UP000289952">
    <property type="component" value="Chromosome"/>
</dbReference>